<accession>A0A1W1BCR1</accession>
<protein>
    <submittedName>
        <fullName evidence="1">Uncharacterized protein</fullName>
    </submittedName>
</protein>
<organism evidence="1">
    <name type="scientific">hydrothermal vent metagenome</name>
    <dbReference type="NCBI Taxonomy" id="652676"/>
    <lineage>
        <taxon>unclassified sequences</taxon>
        <taxon>metagenomes</taxon>
        <taxon>ecological metagenomes</taxon>
    </lineage>
</organism>
<reference evidence="1" key="1">
    <citation type="submission" date="2016-10" db="EMBL/GenBank/DDBJ databases">
        <authorList>
            <person name="de Groot N.N."/>
        </authorList>
    </citation>
    <scope>NUCLEOTIDE SEQUENCE</scope>
</reference>
<dbReference type="AlphaFoldDB" id="A0A1W1BCR1"/>
<evidence type="ECO:0000313" key="1">
    <source>
        <dbReference type="EMBL" id="SFV51273.1"/>
    </source>
</evidence>
<gene>
    <name evidence="1" type="ORF">MNB_SV-8-701</name>
</gene>
<name>A0A1W1BCR1_9ZZZZ</name>
<proteinExistence type="predicted"/>
<dbReference type="EMBL" id="FPHD01000015">
    <property type="protein sequence ID" value="SFV51273.1"/>
    <property type="molecule type" value="Genomic_DNA"/>
</dbReference>
<sequence>MKRSTLRICYGLKQILDTLLFKAFQMFQIFFLQCIQIQYIMDEFLPDKQFNDLGAKPVYVHTPFFGKVDDGVDHSVGAFEVLTLDECSLIEQFTAAGRTDGRSFNRYLISCTSLFQYLDDLGDDISASYDDDRVPDTDIFSFYFIKIMQSGAADHGTLYIDRFYLCYRGNDTGSSYLQGDRLYFAHFLNGRKLIGTHPFGKLDGISKLLLFANVIHFDDHAIHHHRYLVTFGDKEPIKRLYLFYGIALFGVRRSQKALRIDKIHLFRESCLL</sequence>